<dbReference type="EMBL" id="FQUC01000012">
    <property type="protein sequence ID" value="SHF91759.1"/>
    <property type="molecule type" value="Genomic_DNA"/>
</dbReference>
<dbReference type="AlphaFoldDB" id="A0A1M5FJZ9"/>
<keyword evidence="3" id="KW-1185">Reference proteome</keyword>
<feature type="transmembrane region" description="Helical" evidence="1">
    <location>
        <begin position="12"/>
        <end position="35"/>
    </location>
</feature>
<feature type="transmembrane region" description="Helical" evidence="1">
    <location>
        <begin position="74"/>
        <end position="93"/>
    </location>
</feature>
<evidence type="ECO:0000256" key="1">
    <source>
        <dbReference type="SAM" id="Phobius"/>
    </source>
</evidence>
<dbReference type="Proteomes" id="UP000184480">
    <property type="component" value="Unassembled WGS sequence"/>
</dbReference>
<keyword evidence="1" id="KW-1133">Transmembrane helix</keyword>
<name>A0A1M5FJZ9_9BACT</name>
<reference evidence="3" key="1">
    <citation type="submission" date="2016-11" db="EMBL/GenBank/DDBJ databases">
        <authorList>
            <person name="Varghese N."/>
            <person name="Submissions S."/>
        </authorList>
    </citation>
    <scope>NUCLEOTIDE SEQUENCE [LARGE SCALE GENOMIC DNA]</scope>
    <source>
        <strain evidence="3">DSM 27370</strain>
    </source>
</reference>
<evidence type="ECO:0000313" key="2">
    <source>
        <dbReference type="EMBL" id="SHF91759.1"/>
    </source>
</evidence>
<organism evidence="2 3">
    <name type="scientific">Dysgonomonas macrotermitis</name>
    <dbReference type="NCBI Taxonomy" id="1346286"/>
    <lineage>
        <taxon>Bacteria</taxon>
        <taxon>Pseudomonadati</taxon>
        <taxon>Bacteroidota</taxon>
        <taxon>Bacteroidia</taxon>
        <taxon>Bacteroidales</taxon>
        <taxon>Dysgonomonadaceae</taxon>
        <taxon>Dysgonomonas</taxon>
    </lineage>
</organism>
<keyword evidence="1" id="KW-0472">Membrane</keyword>
<proteinExistence type="predicted"/>
<protein>
    <submittedName>
        <fullName evidence="2">Uncharacterized protein</fullName>
    </submittedName>
</protein>
<sequence>MELIRTFNLNKYGIHLFFFIFGQTVIWVMDFIIYYKTNYRIPFILKLPFEVVILIVYPWIAIEMNLTEPLESILSKELFIFLLHSILLCIVIQKRNCTGTCPIRFHLIPDNCIYSELRYVYNNLCKRRISWSRFGCICKHSFIHSSFDSFT</sequence>
<evidence type="ECO:0000313" key="3">
    <source>
        <dbReference type="Proteomes" id="UP000184480"/>
    </source>
</evidence>
<dbReference type="STRING" id="1346286.SAMN05444362_11221"/>
<gene>
    <name evidence="2" type="ORF">SAMN05444362_11221</name>
</gene>
<accession>A0A1M5FJZ9</accession>
<feature type="transmembrane region" description="Helical" evidence="1">
    <location>
        <begin position="41"/>
        <end position="62"/>
    </location>
</feature>
<keyword evidence="1" id="KW-0812">Transmembrane</keyword>